<comment type="caution">
    <text evidence="1">The sequence shown here is derived from an EMBL/GenBank/DDBJ whole genome shotgun (WGS) entry which is preliminary data.</text>
</comment>
<proteinExistence type="predicted"/>
<accession>A0ABR1J1J5</accession>
<evidence type="ECO:0000313" key="2">
    <source>
        <dbReference type="Proteomes" id="UP001498398"/>
    </source>
</evidence>
<keyword evidence="2" id="KW-1185">Reference proteome</keyword>
<reference evidence="1 2" key="1">
    <citation type="submission" date="2024-01" db="EMBL/GenBank/DDBJ databases">
        <title>A draft genome for the cacao thread blight pathogen Marasmiellus scandens.</title>
        <authorList>
            <person name="Baruah I.K."/>
            <person name="Leung J."/>
            <person name="Bukari Y."/>
            <person name="Amoako-Attah I."/>
            <person name="Meinhardt L.W."/>
            <person name="Bailey B.A."/>
            <person name="Cohen S.P."/>
        </authorList>
    </citation>
    <scope>NUCLEOTIDE SEQUENCE [LARGE SCALE GENOMIC DNA]</scope>
    <source>
        <strain evidence="1 2">GH-19</strain>
    </source>
</reference>
<gene>
    <name evidence="1" type="ORF">VKT23_015149</name>
</gene>
<name>A0ABR1J1J5_9AGAR</name>
<dbReference type="Proteomes" id="UP001498398">
    <property type="component" value="Unassembled WGS sequence"/>
</dbReference>
<evidence type="ECO:0000313" key="1">
    <source>
        <dbReference type="EMBL" id="KAK7444832.1"/>
    </source>
</evidence>
<dbReference type="EMBL" id="JBANRG010000049">
    <property type="protein sequence ID" value="KAK7444832.1"/>
    <property type="molecule type" value="Genomic_DNA"/>
</dbReference>
<protein>
    <submittedName>
        <fullName evidence="1">Uncharacterized protein</fullName>
    </submittedName>
</protein>
<organism evidence="1 2">
    <name type="scientific">Marasmiellus scandens</name>
    <dbReference type="NCBI Taxonomy" id="2682957"/>
    <lineage>
        <taxon>Eukaryota</taxon>
        <taxon>Fungi</taxon>
        <taxon>Dikarya</taxon>
        <taxon>Basidiomycota</taxon>
        <taxon>Agaricomycotina</taxon>
        <taxon>Agaricomycetes</taxon>
        <taxon>Agaricomycetidae</taxon>
        <taxon>Agaricales</taxon>
        <taxon>Marasmiineae</taxon>
        <taxon>Omphalotaceae</taxon>
        <taxon>Marasmiellus</taxon>
    </lineage>
</organism>
<sequence>MRHSEIYDSSPQQILPVFATSLPSAENPRVISLHDELATHPKANNTFSLASHRTQQVNDANPVVFPVRTGNPTIPRPPGTSTEILATLDPVFRDNLRVNTFLCFMLSIRIEEEQKFAKKQIRAHLLLGTPLDLQDEDSIKLVENAVSFPTF</sequence>